<dbReference type="SUPFAM" id="SSF48498">
    <property type="entry name" value="Tetracyclin repressor-like, C-terminal domain"/>
    <property type="match status" value="1"/>
</dbReference>
<evidence type="ECO:0000313" key="5">
    <source>
        <dbReference type="EMBL" id="MDA0568050.1"/>
    </source>
</evidence>
<feature type="compositionally biased region" description="Gly residues" evidence="3">
    <location>
        <begin position="87"/>
        <end position="96"/>
    </location>
</feature>
<dbReference type="PROSITE" id="PS50977">
    <property type="entry name" value="HTH_TETR_2"/>
    <property type="match status" value="1"/>
</dbReference>
<name>A0A9X3SIB3_9ACTN</name>
<reference evidence="5" key="1">
    <citation type="submission" date="2021-10" db="EMBL/GenBank/DDBJ databases">
        <title>Streptomonospora sp. nov., isolated from mangrove soil.</title>
        <authorList>
            <person name="Chen X."/>
            <person name="Ge X."/>
            <person name="Liu W."/>
        </authorList>
    </citation>
    <scope>NUCLEOTIDE SEQUENCE</scope>
    <source>
        <strain evidence="5">S1-112</strain>
    </source>
</reference>
<comment type="caution">
    <text evidence="5">The sequence shown here is derived from an EMBL/GenBank/DDBJ whole genome shotgun (WGS) entry which is preliminary data.</text>
</comment>
<sequence>MGHREDLLAAAKRCLRERGYARVTARDLVAESGTNLASIGYHFGSKDELLSAALIEMVGDWADALEAGLLAEGAESADSTGSAPDGAEGGGGAKGAGEGRRAADTAAADPFARFEGVWEQVIVSYFTSLNDWRDGVEALAQARHSPAVRERMAEGYEEGRTALAPWFHAPGAPPLDPDESRALGGFYLALLTGVMVQQGIDPDRAPTARDLTLALRRIVADFGSAAPPLGTAADPAEGGGAAPDR</sequence>
<dbReference type="RefSeq" id="WP_270075280.1">
    <property type="nucleotide sequence ID" value="NZ_JAJAQC010000104.1"/>
</dbReference>
<feature type="domain" description="HTH tetR-type" evidence="4">
    <location>
        <begin position="1"/>
        <end position="61"/>
    </location>
</feature>
<evidence type="ECO:0000256" key="3">
    <source>
        <dbReference type="SAM" id="MobiDB-lite"/>
    </source>
</evidence>
<evidence type="ECO:0000256" key="2">
    <source>
        <dbReference type="PROSITE-ProRule" id="PRU00335"/>
    </source>
</evidence>
<evidence type="ECO:0000256" key="1">
    <source>
        <dbReference type="ARBA" id="ARBA00023125"/>
    </source>
</evidence>
<dbReference type="PANTHER" id="PTHR30055">
    <property type="entry name" value="HTH-TYPE TRANSCRIPTIONAL REGULATOR RUTR"/>
    <property type="match status" value="1"/>
</dbReference>
<dbReference type="SUPFAM" id="SSF46689">
    <property type="entry name" value="Homeodomain-like"/>
    <property type="match status" value="1"/>
</dbReference>
<proteinExistence type="predicted"/>
<dbReference type="InterPro" id="IPR041583">
    <property type="entry name" value="TetR_C_31"/>
</dbReference>
<protein>
    <submittedName>
        <fullName evidence="5">TetR/AcrR family transcriptional regulator</fullName>
    </submittedName>
</protein>
<dbReference type="EMBL" id="JAJAQC010000104">
    <property type="protein sequence ID" value="MDA0568050.1"/>
    <property type="molecule type" value="Genomic_DNA"/>
</dbReference>
<dbReference type="Pfam" id="PF00440">
    <property type="entry name" value="TetR_N"/>
    <property type="match status" value="1"/>
</dbReference>
<feature type="region of interest" description="Disordered" evidence="3">
    <location>
        <begin position="225"/>
        <end position="245"/>
    </location>
</feature>
<keyword evidence="6" id="KW-1185">Reference proteome</keyword>
<feature type="region of interest" description="Disordered" evidence="3">
    <location>
        <begin position="73"/>
        <end position="102"/>
    </location>
</feature>
<dbReference type="GO" id="GO:0003700">
    <property type="term" value="F:DNA-binding transcription factor activity"/>
    <property type="evidence" value="ECO:0007669"/>
    <property type="project" value="TreeGrafter"/>
</dbReference>
<accession>A0A9X3SIB3</accession>
<dbReference type="InterPro" id="IPR050109">
    <property type="entry name" value="HTH-type_TetR-like_transc_reg"/>
</dbReference>
<dbReference type="Pfam" id="PF17940">
    <property type="entry name" value="TetR_C_31"/>
    <property type="match status" value="1"/>
</dbReference>
<dbReference type="PRINTS" id="PR00455">
    <property type="entry name" value="HTHTETR"/>
</dbReference>
<gene>
    <name evidence="5" type="ORF">LG943_27565</name>
</gene>
<dbReference type="InterPro" id="IPR009057">
    <property type="entry name" value="Homeodomain-like_sf"/>
</dbReference>
<dbReference type="AlphaFoldDB" id="A0A9X3SIB3"/>
<dbReference type="InterPro" id="IPR001647">
    <property type="entry name" value="HTH_TetR"/>
</dbReference>
<dbReference type="Gene3D" id="1.10.357.10">
    <property type="entry name" value="Tetracycline Repressor, domain 2"/>
    <property type="match status" value="2"/>
</dbReference>
<feature type="DNA-binding region" description="H-T-H motif" evidence="2">
    <location>
        <begin position="24"/>
        <end position="43"/>
    </location>
</feature>
<dbReference type="Proteomes" id="UP001140076">
    <property type="component" value="Unassembled WGS sequence"/>
</dbReference>
<organism evidence="5 6">
    <name type="scientific">Streptomonospora mangrovi</name>
    <dbReference type="NCBI Taxonomy" id="2883123"/>
    <lineage>
        <taxon>Bacteria</taxon>
        <taxon>Bacillati</taxon>
        <taxon>Actinomycetota</taxon>
        <taxon>Actinomycetes</taxon>
        <taxon>Streptosporangiales</taxon>
        <taxon>Nocardiopsidaceae</taxon>
        <taxon>Streptomonospora</taxon>
    </lineage>
</organism>
<evidence type="ECO:0000259" key="4">
    <source>
        <dbReference type="PROSITE" id="PS50977"/>
    </source>
</evidence>
<dbReference type="PANTHER" id="PTHR30055:SF219">
    <property type="entry name" value="TRANSCRIPTIONAL REGULATORY PROTEIN"/>
    <property type="match status" value="1"/>
</dbReference>
<keyword evidence="1 2" id="KW-0238">DNA-binding</keyword>
<dbReference type="GO" id="GO:0000976">
    <property type="term" value="F:transcription cis-regulatory region binding"/>
    <property type="evidence" value="ECO:0007669"/>
    <property type="project" value="TreeGrafter"/>
</dbReference>
<dbReference type="InterPro" id="IPR036271">
    <property type="entry name" value="Tet_transcr_reg_TetR-rel_C_sf"/>
</dbReference>
<evidence type="ECO:0000313" key="6">
    <source>
        <dbReference type="Proteomes" id="UP001140076"/>
    </source>
</evidence>